<feature type="signal peptide" evidence="3">
    <location>
        <begin position="1"/>
        <end position="19"/>
    </location>
</feature>
<feature type="domain" description="Carboxylesterase type B" evidence="4">
    <location>
        <begin position="368"/>
        <end position="484"/>
    </location>
</feature>
<accession>A0A9P9DZ75</accession>
<feature type="domain" description="Carboxylesterase type B" evidence="4">
    <location>
        <begin position="22"/>
        <end position="361"/>
    </location>
</feature>
<dbReference type="AlphaFoldDB" id="A0A9P9DZ75"/>
<dbReference type="Gene3D" id="3.40.50.1820">
    <property type="entry name" value="alpha/beta hydrolase"/>
    <property type="match status" value="1"/>
</dbReference>
<evidence type="ECO:0000256" key="3">
    <source>
        <dbReference type="RuleBase" id="RU361235"/>
    </source>
</evidence>
<evidence type="ECO:0000313" key="6">
    <source>
        <dbReference type="Proteomes" id="UP000700596"/>
    </source>
</evidence>
<organism evidence="5 6">
    <name type="scientific">Dendryphion nanum</name>
    <dbReference type="NCBI Taxonomy" id="256645"/>
    <lineage>
        <taxon>Eukaryota</taxon>
        <taxon>Fungi</taxon>
        <taxon>Dikarya</taxon>
        <taxon>Ascomycota</taxon>
        <taxon>Pezizomycotina</taxon>
        <taxon>Dothideomycetes</taxon>
        <taxon>Pleosporomycetidae</taxon>
        <taxon>Pleosporales</taxon>
        <taxon>Torulaceae</taxon>
        <taxon>Dendryphion</taxon>
    </lineage>
</organism>
<keyword evidence="6" id="KW-1185">Reference proteome</keyword>
<dbReference type="PANTHER" id="PTHR43918">
    <property type="entry name" value="ACETYLCHOLINESTERASE"/>
    <property type="match status" value="1"/>
</dbReference>
<comment type="similarity">
    <text evidence="1 3">Belongs to the type-B carboxylesterase/lipase family.</text>
</comment>
<dbReference type="PANTHER" id="PTHR43918:SF4">
    <property type="entry name" value="CARBOXYLIC ESTER HYDROLASE"/>
    <property type="match status" value="1"/>
</dbReference>
<feature type="chain" id="PRO_5040538501" description="Carboxylic ester hydrolase" evidence="3">
    <location>
        <begin position="20"/>
        <end position="512"/>
    </location>
</feature>
<gene>
    <name evidence="5" type="ORF">B0J11DRAFT_504619</name>
</gene>
<keyword evidence="2 3" id="KW-0378">Hydrolase</keyword>
<protein>
    <recommendedName>
        <fullName evidence="3">Carboxylic ester hydrolase</fullName>
        <ecNumber evidence="3">3.1.1.-</ecNumber>
    </recommendedName>
</protein>
<comment type="caution">
    <text evidence="5">The sequence shown here is derived from an EMBL/GenBank/DDBJ whole genome shotgun (WGS) entry which is preliminary data.</text>
</comment>
<dbReference type="InterPro" id="IPR019826">
    <property type="entry name" value="Carboxylesterase_B_AS"/>
</dbReference>
<evidence type="ECO:0000256" key="2">
    <source>
        <dbReference type="ARBA" id="ARBA00022801"/>
    </source>
</evidence>
<evidence type="ECO:0000256" key="1">
    <source>
        <dbReference type="ARBA" id="ARBA00005964"/>
    </source>
</evidence>
<keyword evidence="3" id="KW-0732">Signal</keyword>
<sequence length="512" mass="56363">MALVVGLLLGLLQSQTASAVSSLTIETSSGPVTGLINRTTPNVAQFLGIPYAEPPVGDRRWLPAIAKSRQARIDATRFGWSCPQFEGNGSSVWLTDVPETVTPPNTFSEDCLFVNVWAPYQQKEEKKKKNNHDEPLPIIAWIHGGAFKTGGGNIQYQIPSQWIERSQKHIVIGINYRLNIFGFPNAKGLKDDEQNLGFLDQRLALEWIRKNAANFGGDPARITLWGQSAGAASVDNYNYAYPKDPIVSGLIMDSGVSILPLVSTDVQKSNFSFVANHFGCTSNNTQTELDCFRNISSSAIEDFLKQYNDAATAPALAFNPVNDERTKFANVTARTLAGNFTKKPAIIGTNVNEGEAFLPYNRTFGPDKATADFFTLQVFLCPAVKTTQDRYAASASTFRFLYGGNFSNISPQWWEGAYHSAELPLIFGTHDIARSKSTPFEYAVSEKMQDYWVAFARDPERGLGRLGWKSYRPEGEAVLIGYKDVVSQPIKESRLDEACVGAMPRPGATTPP</sequence>
<proteinExistence type="inferred from homology"/>
<dbReference type="EC" id="3.1.1.-" evidence="3"/>
<dbReference type="InterPro" id="IPR029058">
    <property type="entry name" value="AB_hydrolase_fold"/>
</dbReference>
<dbReference type="OrthoDB" id="408631at2759"/>
<dbReference type="InterPro" id="IPR002018">
    <property type="entry name" value="CarbesteraseB"/>
</dbReference>
<evidence type="ECO:0000313" key="5">
    <source>
        <dbReference type="EMBL" id="KAH7128128.1"/>
    </source>
</evidence>
<evidence type="ECO:0000259" key="4">
    <source>
        <dbReference type="Pfam" id="PF00135"/>
    </source>
</evidence>
<dbReference type="Pfam" id="PF00135">
    <property type="entry name" value="COesterase"/>
    <property type="match status" value="2"/>
</dbReference>
<dbReference type="InterPro" id="IPR050654">
    <property type="entry name" value="AChE-related_enzymes"/>
</dbReference>
<dbReference type="EMBL" id="JAGMWT010000005">
    <property type="protein sequence ID" value="KAH7128128.1"/>
    <property type="molecule type" value="Genomic_DNA"/>
</dbReference>
<name>A0A9P9DZ75_9PLEO</name>
<dbReference type="GO" id="GO:0052689">
    <property type="term" value="F:carboxylic ester hydrolase activity"/>
    <property type="evidence" value="ECO:0007669"/>
    <property type="project" value="TreeGrafter"/>
</dbReference>
<dbReference type="PROSITE" id="PS00122">
    <property type="entry name" value="CARBOXYLESTERASE_B_1"/>
    <property type="match status" value="1"/>
</dbReference>
<dbReference type="PROSITE" id="PS00941">
    <property type="entry name" value="CARBOXYLESTERASE_B_2"/>
    <property type="match status" value="1"/>
</dbReference>
<dbReference type="Proteomes" id="UP000700596">
    <property type="component" value="Unassembled WGS sequence"/>
</dbReference>
<reference evidence="5" key="1">
    <citation type="journal article" date="2021" name="Nat. Commun.">
        <title>Genetic determinants of endophytism in the Arabidopsis root mycobiome.</title>
        <authorList>
            <person name="Mesny F."/>
            <person name="Miyauchi S."/>
            <person name="Thiergart T."/>
            <person name="Pickel B."/>
            <person name="Atanasova L."/>
            <person name="Karlsson M."/>
            <person name="Huettel B."/>
            <person name="Barry K.W."/>
            <person name="Haridas S."/>
            <person name="Chen C."/>
            <person name="Bauer D."/>
            <person name="Andreopoulos W."/>
            <person name="Pangilinan J."/>
            <person name="LaButti K."/>
            <person name="Riley R."/>
            <person name="Lipzen A."/>
            <person name="Clum A."/>
            <person name="Drula E."/>
            <person name="Henrissat B."/>
            <person name="Kohler A."/>
            <person name="Grigoriev I.V."/>
            <person name="Martin F.M."/>
            <person name="Hacquard S."/>
        </authorList>
    </citation>
    <scope>NUCLEOTIDE SEQUENCE</scope>
    <source>
        <strain evidence="5">MPI-CAGE-CH-0243</strain>
    </source>
</reference>
<dbReference type="InterPro" id="IPR019819">
    <property type="entry name" value="Carboxylesterase_B_CS"/>
</dbReference>
<dbReference type="SUPFAM" id="SSF53474">
    <property type="entry name" value="alpha/beta-Hydrolases"/>
    <property type="match status" value="1"/>
</dbReference>